<keyword evidence="4" id="KW-0472">Membrane</keyword>
<feature type="region of interest" description="Disordered" evidence="3">
    <location>
        <begin position="2971"/>
        <end position="3052"/>
    </location>
</feature>
<dbReference type="InterPro" id="IPR013783">
    <property type="entry name" value="Ig-like_fold"/>
</dbReference>
<dbReference type="Gene3D" id="2.60.40.10">
    <property type="entry name" value="Immunoglobulins"/>
    <property type="match status" value="8"/>
</dbReference>
<evidence type="ECO:0000259" key="5">
    <source>
        <dbReference type="PROSITE" id="PS51127"/>
    </source>
</evidence>
<feature type="domain" description="Big-1" evidence="5">
    <location>
        <begin position="2186"/>
        <end position="2300"/>
    </location>
</feature>
<reference evidence="6" key="2">
    <citation type="journal article" date="2013" name="Biotechnol. Biofuels">
        <title>Mining for hemicellulases in the fungus-growing termite Pseudacanthotermes militaris using functional metagenomics.</title>
        <authorList>
            <person name="Bastien G."/>
            <person name="Arnal G."/>
            <person name="Bozonnet S."/>
            <person name="Laguerre S."/>
            <person name="Ferreira F."/>
            <person name="Faure R."/>
            <person name="Henrissat B."/>
            <person name="Lefevre F."/>
            <person name="Robe P."/>
            <person name="Bouchez O."/>
            <person name="Noirot C."/>
            <person name="Dumon C."/>
            <person name="O'Donohue M."/>
        </authorList>
    </citation>
    <scope>NUCLEOTIDE SEQUENCE</scope>
</reference>
<dbReference type="InterPro" id="IPR047589">
    <property type="entry name" value="DUF11_rpt"/>
</dbReference>
<dbReference type="GO" id="GO:0005975">
    <property type="term" value="P:carbohydrate metabolic process"/>
    <property type="evidence" value="ECO:0007669"/>
    <property type="project" value="InterPro"/>
</dbReference>
<dbReference type="CDD" id="cd11341">
    <property type="entry name" value="AmyAc_Pullulanase_LD-like"/>
    <property type="match status" value="1"/>
</dbReference>
<evidence type="ECO:0000256" key="1">
    <source>
        <dbReference type="ARBA" id="ARBA00008061"/>
    </source>
</evidence>
<dbReference type="Pfam" id="PF11852">
    <property type="entry name" value="Pullul_strch_C"/>
    <property type="match status" value="1"/>
</dbReference>
<keyword evidence="6" id="KW-0378">Hydrolase</keyword>
<dbReference type="InterPro" id="IPR003344">
    <property type="entry name" value="Big_1_dom"/>
</dbReference>
<dbReference type="InterPro" id="IPR014756">
    <property type="entry name" value="Ig_E-set"/>
</dbReference>
<evidence type="ECO:0000256" key="4">
    <source>
        <dbReference type="SAM" id="Phobius"/>
    </source>
</evidence>
<dbReference type="InterPro" id="IPR017853">
    <property type="entry name" value="GH"/>
</dbReference>
<sequence>MSATTSFPYTPTIPAGYEGAKFPDWLNSVVNYHNRGDGATGAEDEEITTYADFNGLDDLFTEDPAVVQGLIDIYTAWMEWGVAGFRIDTVKHVDFDFWKTFTAAVKAYQESGAAGIDPDFFEFGEVYSGAVTDTAPYVRDTGMNATLDFPFAFSAQEYLKGADGSVIQGLFEADDYYTTAQSDARDQVTFLDNHDMGRLPYLLTTSTFGAGVSDNLPQRTALGNDLEFLSRGQPVVYYGDEQGFDGDGNDWHSRQTMCSSPAFAGQALADGSPIGNAWSDADGCAFSTSVAGYTQIAALAALRETYPALKTGTQISLANRYAAYAFARVDPTAKQEALVAINSGTLPVTDWMFTALTANATYTVLYSSGTGGVAVGDTIISDASGQVTLTVPALGAVVLEPDATVTAPVAPATDGPGGSFTVTPGIDLNGSGTDTLVAGLAPITASAPAGAWSQTTFSVRVVGTDDWVVLGTDTGPDPRIFDDTSQYAAGTLLEYRAVNVDAAGNTVAASTLAAVDAPARAPESDLTGWVTLPGTFGHLAGCDDWDPACSGVKLELNPVSGLYTTTLALPAGAYDYKVALNGAWDVNYGVNSNGVPGTASGDDRIFTVPSAQNVTFWYDPETHYFTESVSGVYTVAGLGNVLPGAPCGQWDASCMAALMVEDPAQTGQYIFTTSQLPAGTYSAKAVLNGSDWKDVTGQCGPDGAVIDGNCQFTVAAGQTVTVIYDTKGNGGSGYTSIVTPALTTRSVDKLQAYWIDDTTLAWPTATAPTATAWSFVYSAIGGIGANGSAIVNGATIPLTQTALLPSQTSTDGYKFLASGYVGLKLPSPLPDGATIESLLTGETVVAAYAPGRTLLNLTGTQNQMIIDATYSATARAAAADAPLGVTVDGSDVTLRLWAPTAKLAAACIYDSADPATSDTCTEQTTVYDPATGVWTATGGWKNLAYDWHVTTYALDYGVNASGTVDTNDWGVRTNTVVDPYATGLTVNSAHAVAVDPADYAPGTAQPDPIRAVDETIYEIHVRDFSVNDQAVDETYRGTYQAFADTGSTAMANLKELAEAGLTTVHILPAFDFASVPEDRTAQTTPTVPDASPDSAEQRDAVCGGLGAFSLPASGGVDGCNSFYTDGTKTAAATDGFNWGYDPLHFMTPEGSYATTGSQAGAGRNAEFTAMVDALHSIGLRVVLDQVYNHTYSSGQLNDNVYDQVVPNYYHRLNQDGRVETSTCCDELAPENAMAEQLVLDAVLMWARDYGIDGFRYDLMGFMPRSTMVKIVDELAAYAEEQGRTGLCPDGATTCTAEARDPVYYQYGEGWNFGSISNNRLFVTAIQGQLNGTGVGTFSDGLRDASLGSQTLNATGFTTGSADACNNAEIAQGLAGNLYAYTGANAAGCASHSVGYASSPAETISYVDAHDNQTLYDMLAMRLPDTTSMTDRVRYNTLALATVTFAQTPVFWHGGTDLLRSKSLDPNSYNSGDHFNYIDWTGAISAFGTGLPPTTNRDNTDWESLMTSLLGNAALIPGQVDAEAAHDMAMELLELRSSTPLFRLGTTDLINDRVSFPVVASGNTAVLAMLVEDPSPSASTTSLPGFDPSQLVKSLIEPSGTADIDPEHDAMLVVYNTSAETRTETLAGLAGRNFTLNDIQAGTATGVPVTGADDVVEGTVWDSTTGTITIPALTAAVLFDEAGTVVLTGDFQQRVGCGTDWNTTCEQTTMTQSPTDPDLYTLTLTLFAGDYEFKPTVNGAYPNGNNLNLSLAVDATVTFTFHMNDWTIDADTTPVAGVWSDATSQLTNPDGSTCQGKNIDCLPARLTTADNGQTYTGSIGLDQGEYSYEIYMIGQTTVSRCAGMQVRTDRTDTCDWTNQTIIGATPQDVPSDDPISHDGDVNVRADTSDDRVPSYVYLPGDGIATFTVRQVTGNSGQTLYTYSVSPGVYTVTGSFQDDFTTLPTGALPLPDGTAAVTCAESDGVTPPTSSNWQPACLNILLQKNGGLWVWGSSDVPAGNQLFKISGDLSFYEVWGQQNGTATPSTTPGSDMAFTQVDSQYVEILFNDGTGDDTTYATRVNGYLASDNGDTGPKLADGTQSYTLTVSARELANSDPAVTDPMALPATTSDPVTQTAFTADRIMIDASAAPAGVTVGAWTRNADGTYSATVTSTVPGTFNLPISVTGLPSNTGPVLLNTAELKFSGILTAAVTTTSDDAVADGTATDTIRVSVTDQNNAPVTGRAVTVTLPTGVALASGQTGVTDNHDGTATVTTGVDGTVSLGLTSTTPGDYTVSAVPVVATTETALAAVAGDNATNPATFVAVPTLTVATTAQFAGEPPTGAVGDTLTYTITVTNNGSVPVSGVTISNAVTLTDLTYTWPTGSNPAATATTASGTLGAGESVTLTGTYTLTPDDIAAHQATNQATACRTSPAPLTVDGNCTTGSLVATGLPGLSISQQASPETVTLNGDPTSLTTADKTVTYTYTVTNTGQTPLTGVAVVKSATTFTGSGALPVVTCAPTVLGLGETATCTATYVLSQDDIDQGSVAGQANATASFPAPASGNAAAVGTVSSGLSNQATVTIEANATLSLNLAGQVTITSDDGYPLVGDAVAWTLTVTNTGNTTQRNLSFAGAVLPGRDVSLPSDCNRVSLAPGASYSCTVTGDVVTPADLAAGKIDLAAVVAATNDPADLLDDVTAPDDITVNLAQRTPITVAAVDASKVYGDADPSFTLSGLPDGWVAGIHYTVSWSREPGEDVETYTVTGTVTLLSGHQFADGGTTGIVTTTLAITPKPLTIMVGSGMVSWTGAPVTGILPVSATGLVGDDQLATATTTVSGTAAGPYPSALASGDVRIADATGDVTGNYTILVVQGTLTITPLEAAVTVETDPAQADGTDTQPVTIAVTRADGSVVTGAAVTLDVSDLPEDAVLTSTDGTILKPDINGLIALMTDEDGQVTVTVTSATAGDFTIPVAVAGVEKMEPFTVSFVAVVPPTPSQTPAEPTPSPTGSDSPTNSPSSPETPIEPTPTPTPTVSQTPPASPTASTSGTPTQSAEPTAAPPSPGVTAPTGGTADPASSASLVLGSLVIVGAALFLMTIRRRESGYLPKHEA</sequence>
<keyword evidence="4" id="KW-0812">Transmembrane</keyword>
<dbReference type="Pfam" id="PF17967">
    <property type="entry name" value="Pullulanase_N2"/>
    <property type="match status" value="1"/>
</dbReference>
<dbReference type="Gene3D" id="2.60.40.1130">
    <property type="entry name" value="Rab geranylgeranyltransferase alpha-subunit, insert domain"/>
    <property type="match status" value="1"/>
</dbReference>
<dbReference type="InterPro" id="IPR055354">
    <property type="entry name" value="DUF7507"/>
</dbReference>
<feature type="transmembrane region" description="Helical" evidence="4">
    <location>
        <begin position="3055"/>
        <end position="3074"/>
    </location>
</feature>
<dbReference type="SMART" id="SM00634">
    <property type="entry name" value="BID_1"/>
    <property type="match status" value="2"/>
</dbReference>
<comment type="similarity">
    <text evidence="2">Belongs to the intimin/invasin family.</text>
</comment>
<dbReference type="InterPro" id="IPR008964">
    <property type="entry name" value="Invasin/intimin_cell_adhesion"/>
</dbReference>
<comment type="similarity">
    <text evidence="1">Belongs to the glycosyl hydrolase 13 family.</text>
</comment>
<dbReference type="SUPFAM" id="SSF81296">
    <property type="entry name" value="E set domains"/>
    <property type="match status" value="2"/>
</dbReference>
<dbReference type="NCBIfam" id="TIGR01451">
    <property type="entry name" value="B_ant_repeat"/>
    <property type="match status" value="1"/>
</dbReference>
<accession>S0DGA7</accession>
<dbReference type="Pfam" id="PF18676">
    <property type="entry name" value="MBG_2"/>
    <property type="match status" value="1"/>
</dbReference>
<dbReference type="Pfam" id="PF24346">
    <property type="entry name" value="DUF7507"/>
    <property type="match status" value="3"/>
</dbReference>
<reference evidence="6" key="1">
    <citation type="submission" date="2012-10" db="EMBL/GenBank/DDBJ databases">
        <authorList>
            <person name="Sandrine L."/>
        </authorList>
    </citation>
    <scope>NUCLEOTIDE SEQUENCE</scope>
</reference>
<dbReference type="SMART" id="SM00642">
    <property type="entry name" value="Aamy"/>
    <property type="match status" value="1"/>
</dbReference>
<dbReference type="SUPFAM" id="SSF51011">
    <property type="entry name" value="Glycosyl hydrolase domain"/>
    <property type="match status" value="1"/>
</dbReference>
<organism evidence="6">
    <name type="scientific">termite gut metagenome</name>
    <dbReference type="NCBI Taxonomy" id="433724"/>
    <lineage>
        <taxon>unclassified sequences</taxon>
        <taxon>metagenomes</taxon>
        <taxon>organismal metagenomes</taxon>
    </lineage>
</organism>
<dbReference type="Pfam" id="PF22058">
    <property type="entry name" value="X25_BaPul_like"/>
    <property type="match status" value="3"/>
</dbReference>
<dbReference type="PROSITE" id="PS51127">
    <property type="entry name" value="BIG1"/>
    <property type="match status" value="2"/>
</dbReference>
<dbReference type="InterPro" id="IPR024561">
    <property type="entry name" value="Pullul_strch_C"/>
</dbReference>
<dbReference type="PANTHER" id="PTHR43002">
    <property type="entry name" value="GLYCOGEN DEBRANCHING ENZYME"/>
    <property type="match status" value="1"/>
</dbReference>
<dbReference type="Pfam" id="PF00128">
    <property type="entry name" value="Alpha-amylase"/>
    <property type="match status" value="1"/>
</dbReference>
<feature type="compositionally biased region" description="Low complexity" evidence="3">
    <location>
        <begin position="3008"/>
        <end position="3029"/>
    </location>
</feature>
<feature type="domain" description="Big-1" evidence="5">
    <location>
        <begin position="2857"/>
        <end position="2965"/>
    </location>
</feature>
<dbReference type="InterPro" id="IPR040671">
    <property type="entry name" value="Pullulanase_N2"/>
</dbReference>
<dbReference type="Gene3D" id="2.60.40.1180">
    <property type="entry name" value="Golgi alpha-mannosidase II"/>
    <property type="match status" value="2"/>
</dbReference>
<dbReference type="Gene3D" id="3.20.20.80">
    <property type="entry name" value="Glycosidases"/>
    <property type="match status" value="2"/>
</dbReference>
<gene>
    <name evidence="6" type="ORF">BN138_279</name>
</gene>
<dbReference type="InterPro" id="IPR054409">
    <property type="entry name" value="X25_BaPul-like"/>
</dbReference>
<feature type="compositionally biased region" description="Low complexity" evidence="3">
    <location>
        <begin position="2983"/>
        <end position="2998"/>
    </location>
</feature>
<dbReference type="InterPro" id="IPR006047">
    <property type="entry name" value="GH13_cat_dom"/>
</dbReference>
<evidence type="ECO:0000256" key="3">
    <source>
        <dbReference type="SAM" id="MobiDB-lite"/>
    </source>
</evidence>
<dbReference type="EMBL" id="HF548283">
    <property type="protein sequence ID" value="CCO21091.1"/>
    <property type="molecule type" value="Genomic_DNA"/>
</dbReference>
<dbReference type="InterPro" id="IPR041286">
    <property type="entry name" value="MBG_2"/>
</dbReference>
<evidence type="ECO:0000256" key="2">
    <source>
        <dbReference type="ARBA" id="ARBA00010116"/>
    </source>
</evidence>
<dbReference type="SUPFAM" id="SSF49373">
    <property type="entry name" value="Invasin/intimin cell-adhesion fragments"/>
    <property type="match status" value="2"/>
</dbReference>
<dbReference type="SUPFAM" id="SSF51445">
    <property type="entry name" value="(Trans)glycosidases"/>
    <property type="match status" value="2"/>
</dbReference>
<dbReference type="InterPro" id="IPR013780">
    <property type="entry name" value="Glyco_hydro_b"/>
</dbReference>
<dbReference type="CDD" id="cd12962">
    <property type="entry name" value="X25_BaPul_like"/>
    <property type="match status" value="1"/>
</dbReference>
<proteinExistence type="inferred from homology"/>
<name>S0DGA7_9ZZZZ</name>
<protein>
    <submittedName>
        <fullName evidence="6">Glycoside hydrolase family 13 protein</fullName>
    </submittedName>
</protein>
<keyword evidence="4" id="KW-1133">Transmembrane helix</keyword>
<dbReference type="GO" id="GO:0016787">
    <property type="term" value="F:hydrolase activity"/>
    <property type="evidence" value="ECO:0007669"/>
    <property type="project" value="UniProtKB-KW"/>
</dbReference>
<evidence type="ECO:0000313" key="6">
    <source>
        <dbReference type="EMBL" id="CCO21091.1"/>
    </source>
</evidence>
<dbReference type="CDD" id="cd02860">
    <property type="entry name" value="E_set_Pullulanase"/>
    <property type="match status" value="1"/>
</dbReference>
<feature type="compositionally biased region" description="Pro residues" evidence="3">
    <location>
        <begin position="2971"/>
        <end position="2982"/>
    </location>
</feature>